<dbReference type="EMBL" id="KB632006">
    <property type="protein sequence ID" value="ERL87947.1"/>
    <property type="molecule type" value="Genomic_DNA"/>
</dbReference>
<evidence type="ECO:0000313" key="1">
    <source>
        <dbReference type="EMBL" id="ERL87947.1"/>
    </source>
</evidence>
<dbReference type="GO" id="GO:0005763">
    <property type="term" value="C:mitochondrial small ribosomal subunit"/>
    <property type="evidence" value="ECO:0007669"/>
    <property type="project" value="TreeGrafter"/>
</dbReference>
<proteinExistence type="predicted"/>
<dbReference type="PANTHER" id="PTHR13071">
    <property type="entry name" value="MITOCHONDRIAL 28S RIBOSOMAL PROTEIN S22"/>
    <property type="match status" value="1"/>
</dbReference>
<sequence>MAGLRRTLRTVLKNYNSPCFHVKRLLNYTGQCYDGDSDPGPIFINPDVQGILQSLTRVDYDRVFRKRKLGTKKPSDPEYKFMTDAELQEALRAAKERAAELLQIPPVVKVRNTEAKVVCKDPELQGLESSRMVFTDITFGVQDEQRIVVVREPDGTLREAEWAVRQRVNQTYFPDKAKQMQVPRMFLDSYLERLLDKNEYEYVLDRACVQFEPDDPDYQRLISIVYQHLNDHNKFELLRSTRHFGSLTFYLVWNRNIDNLLLELIQTMRIEEADQLLALYSLIHQKRFEGEDPLDRVQSYIEQAAGKKGSLELAVQAYKDVAARRAVEAL</sequence>
<dbReference type="Proteomes" id="UP000030742">
    <property type="component" value="Unassembled WGS sequence"/>
</dbReference>
<dbReference type="InterPro" id="IPR019374">
    <property type="entry name" value="Ribosomal_mS22"/>
</dbReference>
<name>U4U4G9_DENPD</name>
<organism evidence="1 2">
    <name type="scientific">Dendroctonus ponderosae</name>
    <name type="common">Mountain pine beetle</name>
    <dbReference type="NCBI Taxonomy" id="77166"/>
    <lineage>
        <taxon>Eukaryota</taxon>
        <taxon>Metazoa</taxon>
        <taxon>Ecdysozoa</taxon>
        <taxon>Arthropoda</taxon>
        <taxon>Hexapoda</taxon>
        <taxon>Insecta</taxon>
        <taxon>Pterygota</taxon>
        <taxon>Neoptera</taxon>
        <taxon>Endopterygota</taxon>
        <taxon>Coleoptera</taxon>
        <taxon>Polyphaga</taxon>
        <taxon>Cucujiformia</taxon>
        <taxon>Curculionidae</taxon>
        <taxon>Scolytinae</taxon>
        <taxon>Dendroctonus</taxon>
    </lineage>
</organism>
<dbReference type="Pfam" id="PF10245">
    <property type="entry name" value="MRP-S22"/>
    <property type="match status" value="1"/>
</dbReference>
<dbReference type="OrthoDB" id="10052321at2759"/>
<dbReference type="AlphaFoldDB" id="U4U4G9"/>
<protein>
    <recommendedName>
        <fullName evidence="3">28S ribosomal protein S22, mitochondrial</fullName>
    </recommendedName>
</protein>
<dbReference type="STRING" id="77166.U4U4G9"/>
<reference evidence="1 2" key="1">
    <citation type="journal article" date="2013" name="Genome Biol.">
        <title>Draft genome of the mountain pine beetle, Dendroctonus ponderosae Hopkins, a major forest pest.</title>
        <authorList>
            <person name="Keeling C.I."/>
            <person name="Yuen M.M."/>
            <person name="Liao N.Y."/>
            <person name="Docking T.R."/>
            <person name="Chan S.K."/>
            <person name="Taylor G.A."/>
            <person name="Palmquist D.L."/>
            <person name="Jackman S.D."/>
            <person name="Nguyen A."/>
            <person name="Li M."/>
            <person name="Henderson H."/>
            <person name="Janes J.K."/>
            <person name="Zhao Y."/>
            <person name="Pandoh P."/>
            <person name="Moore R."/>
            <person name="Sperling F.A."/>
            <person name="Huber D.P."/>
            <person name="Birol I."/>
            <person name="Jones S.J."/>
            <person name="Bohlmann J."/>
        </authorList>
    </citation>
    <scope>NUCLEOTIDE SEQUENCE</scope>
</reference>
<evidence type="ECO:0008006" key="3">
    <source>
        <dbReference type="Google" id="ProtNLM"/>
    </source>
</evidence>
<accession>U4U4G9</accession>
<evidence type="ECO:0000313" key="2">
    <source>
        <dbReference type="Proteomes" id="UP000030742"/>
    </source>
</evidence>
<dbReference type="PANTHER" id="PTHR13071:SF4">
    <property type="entry name" value="SMALL RIBOSOMAL SUBUNIT PROTEIN MS22"/>
    <property type="match status" value="1"/>
</dbReference>
<gene>
    <name evidence="1" type="ORF">D910_05335</name>
</gene>
<dbReference type="GO" id="GO:0003735">
    <property type="term" value="F:structural constituent of ribosome"/>
    <property type="evidence" value="ECO:0007669"/>
    <property type="project" value="TreeGrafter"/>
</dbReference>